<name>A0A3M0DUK8_9EURY</name>
<dbReference type="GeneID" id="38471836"/>
<sequence length="491" mass="55052">MDSLALVRATRREEVHEEFERRMTDQAARLREAFADGRFDGGYTLGLELEGIAVDGEERIAAVPEPAFGTVCERELGRHNAELNTPATEFTPEGIDEQVAAITERIDRVNRAFRDAGRRFVTDGMWTIPPRGGSLAYLTAVDRDDDVVIPPNMAPEPRYYALNADIMAHGPVELDVFGCRRTFPTILVESLATSMQIHLQMPTCEFPNYFNVALRTLGPVLALSTNAPFLPPDLYDVDDPEVVLDGPVEHRLPVFEAMNVGDPGKVRFPRDIESPVDVVERVVDDRRCAPYLREWTTDAPREGFVDEFWEFLHGQGTCWRWVRPVLGPEGPRIEYRPLASQPGVDDVVGLQALVVGVIHGVVATDHPLPSLPWSAAKESLYAAARDGLDADLAWVIRDGDRTTDLTVIYDEVFELARRGLEDRGLEPAHIDELLGPVAARWDARTTPSTWKRRQVRDRIEAGEDLSDAITGMQREYIRRAEATDSFAEWLE</sequence>
<dbReference type="Proteomes" id="UP000277326">
    <property type="component" value="Unassembled WGS sequence"/>
</dbReference>
<proteinExistence type="predicted"/>
<dbReference type="PANTHER" id="PTHR36510">
    <property type="entry name" value="GLUTAMATE--CYSTEINE LIGASE 2-RELATED"/>
    <property type="match status" value="1"/>
</dbReference>
<dbReference type="Gene3D" id="3.30.590.20">
    <property type="match status" value="1"/>
</dbReference>
<dbReference type="EMBL" id="CP034145">
    <property type="protein sequence ID" value="AZH25885.1"/>
    <property type="molecule type" value="Genomic_DNA"/>
</dbReference>
<dbReference type="Proteomes" id="UP000282007">
    <property type="component" value="Chromosome"/>
</dbReference>
<dbReference type="InterPro" id="IPR006336">
    <property type="entry name" value="GCS2"/>
</dbReference>
<dbReference type="AlphaFoldDB" id="A0A3M0DUK8"/>
<dbReference type="Pfam" id="PF04107">
    <property type="entry name" value="GCS2"/>
    <property type="match status" value="1"/>
</dbReference>
<reference evidence="2 3" key="1">
    <citation type="journal article" date="2015" name="Stand. Genomic Sci.">
        <title>Genomic Encyclopedia of Bacterial and Archaeal Type Strains, Phase III: the genomes of soil and plant-associated and newly described type strains.</title>
        <authorList>
            <person name="Whitman W.B."/>
            <person name="Woyke T."/>
            <person name="Klenk H.P."/>
            <person name="Zhou Y."/>
            <person name="Lilburn T.G."/>
            <person name="Beck B.J."/>
            <person name="De Vos P."/>
            <person name="Vandamme P."/>
            <person name="Eisen J.A."/>
            <person name="Garrity G."/>
            <person name="Hugenholtz P."/>
            <person name="Kyrpides N.C."/>
        </authorList>
    </citation>
    <scope>NUCLEOTIDE SEQUENCE [LARGE SCALE GENOMIC DNA]</scope>
    <source>
        <strain evidence="2 3">CGMCC 1.10124</strain>
    </source>
</reference>
<dbReference type="PANTHER" id="PTHR36510:SF3">
    <property type="entry name" value="CONSERVED PROTEIN"/>
    <property type="match status" value="1"/>
</dbReference>
<evidence type="ECO:0008006" key="5">
    <source>
        <dbReference type="Google" id="ProtNLM"/>
    </source>
</evidence>
<gene>
    <name evidence="2" type="ORF">ATH50_0736</name>
    <name evidence="1" type="ORF">DU502_11080</name>
</gene>
<dbReference type="SUPFAM" id="SSF55931">
    <property type="entry name" value="Glutamine synthetase/guanido kinase"/>
    <property type="match status" value="1"/>
</dbReference>
<reference evidence="1 4" key="2">
    <citation type="submission" date="2018-07" db="EMBL/GenBank/DDBJ databases">
        <title>Genome sequences of Haloplanus aerogenes JCM 16430T.</title>
        <authorList>
            <person name="Kim Y.B."/>
            <person name="Roh S.W."/>
        </authorList>
    </citation>
    <scope>NUCLEOTIDE SEQUENCE [LARGE SCALE GENOMIC DNA]</scope>
    <source>
        <strain evidence="1 4">JCM 16430</strain>
    </source>
</reference>
<keyword evidence="4" id="KW-1185">Reference proteome</keyword>
<reference evidence="2" key="3">
    <citation type="submission" date="2018-10" db="EMBL/GenBank/DDBJ databases">
        <authorList>
            <person name="Whitman W."/>
            <person name="Huntemann M."/>
            <person name="Clum A."/>
            <person name="Pillay M."/>
            <person name="Palaniappan K."/>
            <person name="Varghese N."/>
            <person name="Mikhailova N."/>
            <person name="Stamatis D."/>
            <person name="Reddy T."/>
            <person name="Daum C."/>
            <person name="Shapiro N."/>
            <person name="Ivanova N."/>
            <person name="Kyrpides N."/>
            <person name="Woyke T."/>
        </authorList>
    </citation>
    <scope>NUCLEOTIDE SEQUENCE</scope>
    <source>
        <strain evidence="2">CGMCC 1.10124</strain>
    </source>
</reference>
<accession>A0A3M0DUK8</accession>
<dbReference type="InterPro" id="IPR050141">
    <property type="entry name" value="GCL_type2/YbdK_subfam"/>
</dbReference>
<dbReference type="RefSeq" id="WP_121919417.1">
    <property type="nucleotide sequence ID" value="NZ_CP034145.1"/>
</dbReference>
<dbReference type="KEGG" id="haer:DU502_11080"/>
<organism evidence="2 3">
    <name type="scientific">Haloplanus aerogenes</name>
    <dbReference type="NCBI Taxonomy" id="660522"/>
    <lineage>
        <taxon>Archaea</taxon>
        <taxon>Methanobacteriati</taxon>
        <taxon>Methanobacteriota</taxon>
        <taxon>Stenosarchaea group</taxon>
        <taxon>Halobacteria</taxon>
        <taxon>Halobacteriales</taxon>
        <taxon>Haloferacaceae</taxon>
        <taxon>Haloplanus</taxon>
    </lineage>
</organism>
<dbReference type="InterPro" id="IPR014746">
    <property type="entry name" value="Gln_synth/guanido_kin_cat_dom"/>
</dbReference>
<dbReference type="OrthoDB" id="194541at2157"/>
<evidence type="ECO:0000313" key="3">
    <source>
        <dbReference type="Proteomes" id="UP000277326"/>
    </source>
</evidence>
<evidence type="ECO:0000313" key="1">
    <source>
        <dbReference type="EMBL" id="AZH25885.1"/>
    </source>
</evidence>
<evidence type="ECO:0000313" key="4">
    <source>
        <dbReference type="Proteomes" id="UP000282007"/>
    </source>
</evidence>
<evidence type="ECO:0000313" key="2">
    <source>
        <dbReference type="EMBL" id="RMB25639.1"/>
    </source>
</evidence>
<dbReference type="EMBL" id="REFS01000001">
    <property type="protein sequence ID" value="RMB25639.1"/>
    <property type="molecule type" value="Genomic_DNA"/>
</dbReference>
<dbReference type="GO" id="GO:0016879">
    <property type="term" value="F:ligase activity, forming carbon-nitrogen bonds"/>
    <property type="evidence" value="ECO:0007669"/>
    <property type="project" value="TreeGrafter"/>
</dbReference>
<protein>
    <recommendedName>
        <fullName evidence="5">Glutamate--cysteine ligase</fullName>
    </recommendedName>
</protein>